<protein>
    <submittedName>
        <fullName evidence="4">Pyruvate ferredoxin oxidoreductase</fullName>
        <ecNumber evidence="4">1.2.7.1</ecNumber>
        <ecNumber evidence="4">1.2.7.7</ecNumber>
    </submittedName>
</protein>
<dbReference type="Proteomes" id="UP000230228">
    <property type="component" value="Unassembled WGS sequence"/>
</dbReference>
<name>A0A2M8ERY4_9BACT</name>
<dbReference type="PANTHER" id="PTHR43366:SF1">
    <property type="entry name" value="PYRUVATE SYNTHASE SUBUNIT PORC"/>
    <property type="match status" value="1"/>
</dbReference>
<reference evidence="5" key="1">
    <citation type="submission" date="2017-09" db="EMBL/GenBank/DDBJ databases">
        <title>Depth-based differentiation of microbial function through sediment-hosted aquifers and enrichment of novel symbionts in the deep terrestrial subsurface.</title>
        <authorList>
            <person name="Probst A.J."/>
            <person name="Ladd B."/>
            <person name="Jarett J.K."/>
            <person name="Geller-Mcgrath D.E."/>
            <person name="Sieber C.M.K."/>
            <person name="Emerson J.B."/>
            <person name="Anantharaman K."/>
            <person name="Thomas B.C."/>
            <person name="Malmstrom R."/>
            <person name="Stieglmeier M."/>
            <person name="Klingl A."/>
            <person name="Woyke T."/>
            <person name="Ryan C.M."/>
            <person name="Banfield J.F."/>
        </authorList>
    </citation>
    <scope>NUCLEOTIDE SEQUENCE [LARGE SCALE GENOMIC DNA]</scope>
</reference>
<dbReference type="AlphaFoldDB" id="A0A2M8ERY4"/>
<keyword evidence="2" id="KW-0175">Coiled coil</keyword>
<dbReference type="InterPro" id="IPR051626">
    <property type="entry name" value="Oxidoreductase_gamma_subunit"/>
</dbReference>
<keyword evidence="1 4" id="KW-0560">Oxidoreductase</keyword>
<dbReference type="EC" id="1.2.7.7" evidence="4"/>
<evidence type="ECO:0000259" key="3">
    <source>
        <dbReference type="Pfam" id="PF01558"/>
    </source>
</evidence>
<dbReference type="Pfam" id="PF01558">
    <property type="entry name" value="POR"/>
    <property type="match status" value="1"/>
</dbReference>
<dbReference type="InterPro" id="IPR019752">
    <property type="entry name" value="Pyrv/ketoisovalerate_OxRed_cat"/>
</dbReference>
<comment type="caution">
    <text evidence="4">The sequence shown here is derived from an EMBL/GenBank/DDBJ whole genome shotgun (WGS) entry which is preliminary data.</text>
</comment>
<dbReference type="GO" id="GO:0043807">
    <property type="term" value="F:3-methyl-2-oxobutanoate dehydrogenase (ferredoxin) activity"/>
    <property type="evidence" value="ECO:0007669"/>
    <property type="project" value="UniProtKB-EC"/>
</dbReference>
<evidence type="ECO:0000256" key="1">
    <source>
        <dbReference type="ARBA" id="ARBA00023002"/>
    </source>
</evidence>
<feature type="coiled-coil region" evidence="2">
    <location>
        <begin position="152"/>
        <end position="179"/>
    </location>
</feature>
<organism evidence="4 5">
    <name type="scientific">Candidatus Tagabacteria bacterium CG_4_9_14_0_2_um_filter_41_11</name>
    <dbReference type="NCBI Taxonomy" id="1975019"/>
    <lineage>
        <taxon>Bacteria</taxon>
        <taxon>Candidatus Tagaibacteriota</taxon>
    </lineage>
</organism>
<accession>A0A2M8ERY4</accession>
<gene>
    <name evidence="4" type="ORF">CO056_00085</name>
</gene>
<dbReference type="InterPro" id="IPR011894">
    <property type="entry name" value="PorC_KorC"/>
</dbReference>
<evidence type="ECO:0000313" key="5">
    <source>
        <dbReference type="Proteomes" id="UP000230228"/>
    </source>
</evidence>
<keyword evidence="4" id="KW-0670">Pyruvate</keyword>
<dbReference type="NCBIfam" id="TIGR02175">
    <property type="entry name" value="PorC_KorC"/>
    <property type="match status" value="1"/>
</dbReference>
<dbReference type="Gene3D" id="3.40.920.10">
    <property type="entry name" value="Pyruvate-ferredoxin oxidoreductase, PFOR, domain III"/>
    <property type="match status" value="1"/>
</dbReference>
<dbReference type="InterPro" id="IPR002869">
    <property type="entry name" value="Pyrv_flavodox_OxRed_cen"/>
</dbReference>
<feature type="domain" description="Pyruvate/ketoisovalerate oxidoreductase catalytic" evidence="3">
    <location>
        <begin position="10"/>
        <end position="182"/>
    </location>
</feature>
<evidence type="ECO:0000313" key="4">
    <source>
        <dbReference type="EMBL" id="PJC25441.1"/>
    </source>
</evidence>
<dbReference type="EC" id="1.2.7.1" evidence="4"/>
<dbReference type="EMBL" id="PFSH01000003">
    <property type="protein sequence ID" value="PJC25441.1"/>
    <property type="molecule type" value="Genomic_DNA"/>
</dbReference>
<dbReference type="SUPFAM" id="SSF53323">
    <property type="entry name" value="Pyruvate-ferredoxin oxidoreductase, PFOR, domain III"/>
    <property type="match status" value="1"/>
</dbReference>
<dbReference type="GO" id="GO:0019164">
    <property type="term" value="F:pyruvate synthase activity"/>
    <property type="evidence" value="ECO:0007669"/>
    <property type="project" value="UniProtKB-EC"/>
</dbReference>
<proteinExistence type="predicted"/>
<dbReference type="PANTHER" id="PTHR43366">
    <property type="entry name" value="PYRUVATE SYNTHASE SUBUNIT PORC"/>
    <property type="match status" value="1"/>
</dbReference>
<evidence type="ECO:0000256" key="2">
    <source>
        <dbReference type="SAM" id="Coils"/>
    </source>
</evidence>
<sequence>MIEIRFHGRGGQGTVTAANVLSQAAFLEGKHSQSFPDFGTERRGAPVTAFCRIDEKKINIHSKIYQPDCVIVLEISLIKTIDVMNGLKKGGWLILNTKKKPEDYEHLLDSNRDIRIATIDATGIAIVKKLGSEKAPIVNTTILGALARATTLVRLESVLKAIEKELEQKISDNQAASKEAYEKVQIQLFEKEGENDV</sequence>